<reference evidence="6" key="1">
    <citation type="journal article" date="2014" name="Nat. Genet.">
        <title>Genome of the human hookworm Necator americanus.</title>
        <authorList>
            <person name="Tang Y.T."/>
            <person name="Gao X."/>
            <person name="Rosa B.A."/>
            <person name="Abubucker S."/>
            <person name="Hallsworth-Pepin K."/>
            <person name="Martin J."/>
            <person name="Tyagi R."/>
            <person name="Heizer E."/>
            <person name="Zhang X."/>
            <person name="Bhonagiri-Palsikar V."/>
            <person name="Minx P."/>
            <person name="Warren W.C."/>
            <person name="Wang Q."/>
            <person name="Zhan B."/>
            <person name="Hotez P.J."/>
            <person name="Sternberg P.W."/>
            <person name="Dougall A."/>
            <person name="Gaze S.T."/>
            <person name="Mulvenna J."/>
            <person name="Sotillo J."/>
            <person name="Ranganathan S."/>
            <person name="Rabelo E.M."/>
            <person name="Wilson R.K."/>
            <person name="Felgner P.L."/>
            <person name="Bethony J."/>
            <person name="Hawdon J.M."/>
            <person name="Gasser R.B."/>
            <person name="Loukas A."/>
            <person name="Mitreva M."/>
        </authorList>
    </citation>
    <scope>NUCLEOTIDE SEQUENCE [LARGE SCALE GENOMIC DNA]</scope>
</reference>
<protein>
    <recommendedName>
        <fullName evidence="4">Inhibitor of growth protein N-terminal histone-binding domain-containing protein</fullName>
    </recommendedName>
</protein>
<dbReference type="KEGG" id="nai:NECAME_12108"/>
<keyword evidence="3" id="KW-0804">Transcription</keyword>
<proteinExistence type="predicted"/>
<dbReference type="OrthoDB" id="5411773at2759"/>
<keyword evidence="6" id="KW-1185">Reference proteome</keyword>
<accession>W2T2M9</accession>
<dbReference type="EMBL" id="KI660270">
    <property type="protein sequence ID" value="ETN75799.1"/>
    <property type="molecule type" value="Genomic_DNA"/>
</dbReference>
<dbReference type="SMART" id="SM01408">
    <property type="entry name" value="ING"/>
    <property type="match status" value="1"/>
</dbReference>
<gene>
    <name evidence="5" type="ORF">NECAME_12108</name>
</gene>
<evidence type="ECO:0000259" key="4">
    <source>
        <dbReference type="SMART" id="SM01408"/>
    </source>
</evidence>
<dbReference type="Pfam" id="PF12998">
    <property type="entry name" value="ING"/>
    <property type="match status" value="1"/>
</dbReference>
<name>W2T2M9_NECAM</name>
<evidence type="ECO:0000256" key="2">
    <source>
        <dbReference type="ARBA" id="ARBA00023015"/>
    </source>
</evidence>
<dbReference type="GO" id="GO:0035267">
    <property type="term" value="C:NuA4 histone acetyltransferase complex"/>
    <property type="evidence" value="ECO:0007669"/>
    <property type="project" value="TreeGrafter"/>
</dbReference>
<evidence type="ECO:0000256" key="3">
    <source>
        <dbReference type="ARBA" id="ARBA00023163"/>
    </source>
</evidence>
<evidence type="ECO:0000256" key="1">
    <source>
        <dbReference type="ARBA" id="ARBA00022853"/>
    </source>
</evidence>
<dbReference type="AlphaFoldDB" id="W2T2M9"/>
<keyword evidence="2" id="KW-0805">Transcription regulation</keyword>
<dbReference type="InterPro" id="IPR028651">
    <property type="entry name" value="ING_fam"/>
</dbReference>
<dbReference type="GO" id="GO:0006325">
    <property type="term" value="P:chromatin organization"/>
    <property type="evidence" value="ECO:0007669"/>
    <property type="project" value="UniProtKB-KW"/>
</dbReference>
<evidence type="ECO:0000313" key="5">
    <source>
        <dbReference type="EMBL" id="ETN75799.1"/>
    </source>
</evidence>
<dbReference type="STRING" id="51031.W2T2M9"/>
<dbReference type="CDD" id="cd16858">
    <property type="entry name" value="ING_ING3_Yng2p"/>
    <property type="match status" value="1"/>
</dbReference>
<feature type="domain" description="Inhibitor of growth protein N-terminal histone-binding" evidence="4">
    <location>
        <begin position="12"/>
        <end position="110"/>
    </location>
</feature>
<sequence>MNKTKLFGVAVGVFGVLDELPTELRERCTEMRHLDMQVEAGLAQNRQALIEFFDRGNQLTEEQKQHRYQELQKEYDRLRLLGEMKVTLAERMQEVLEAYMQYLDKEKTHFKYELEADNPGITEVIESRFANYCESVIALRKERKRKLTNGSVDQSAESQPKTPK</sequence>
<evidence type="ECO:0000313" key="6">
    <source>
        <dbReference type="Proteomes" id="UP000053676"/>
    </source>
</evidence>
<dbReference type="InterPro" id="IPR024610">
    <property type="entry name" value="ING_N_histone-binding"/>
</dbReference>
<keyword evidence="1" id="KW-0156">Chromatin regulator</keyword>
<dbReference type="PANTHER" id="PTHR10333">
    <property type="entry name" value="INHIBITOR OF GROWTH PROTEIN"/>
    <property type="match status" value="1"/>
</dbReference>
<organism evidence="5 6">
    <name type="scientific">Necator americanus</name>
    <name type="common">Human hookworm</name>
    <dbReference type="NCBI Taxonomy" id="51031"/>
    <lineage>
        <taxon>Eukaryota</taxon>
        <taxon>Metazoa</taxon>
        <taxon>Ecdysozoa</taxon>
        <taxon>Nematoda</taxon>
        <taxon>Chromadorea</taxon>
        <taxon>Rhabditida</taxon>
        <taxon>Rhabditina</taxon>
        <taxon>Rhabditomorpha</taxon>
        <taxon>Strongyloidea</taxon>
        <taxon>Ancylostomatidae</taxon>
        <taxon>Bunostominae</taxon>
        <taxon>Necator</taxon>
    </lineage>
</organism>
<dbReference type="PANTHER" id="PTHR10333:SF103">
    <property type="entry name" value="INHIBITOR OF GROWTH PROTEIN 3"/>
    <property type="match status" value="1"/>
</dbReference>
<dbReference type="Proteomes" id="UP000053676">
    <property type="component" value="Unassembled WGS sequence"/>
</dbReference>
<dbReference type="Gene3D" id="6.10.140.1740">
    <property type="match status" value="1"/>
</dbReference>